<comment type="caution">
    <text evidence="2">The sequence shown here is derived from an EMBL/GenBank/DDBJ whole genome shotgun (WGS) entry which is preliminary data.</text>
</comment>
<feature type="region of interest" description="Disordered" evidence="1">
    <location>
        <begin position="171"/>
        <end position="207"/>
    </location>
</feature>
<gene>
    <name evidence="2" type="ORF">AWC38_SpisGene13949</name>
</gene>
<evidence type="ECO:0000256" key="1">
    <source>
        <dbReference type="SAM" id="MobiDB-lite"/>
    </source>
</evidence>
<evidence type="ECO:0000313" key="2">
    <source>
        <dbReference type="EMBL" id="PFX21569.1"/>
    </source>
</evidence>
<proteinExistence type="predicted"/>
<keyword evidence="3" id="KW-1185">Reference proteome</keyword>
<dbReference type="AlphaFoldDB" id="A0A2B4RXP0"/>
<dbReference type="OrthoDB" id="5959851at2759"/>
<evidence type="ECO:0000313" key="3">
    <source>
        <dbReference type="Proteomes" id="UP000225706"/>
    </source>
</evidence>
<name>A0A2B4RXP0_STYPI</name>
<accession>A0A2B4RXP0</accession>
<feature type="compositionally biased region" description="Basic and acidic residues" evidence="1">
    <location>
        <begin position="182"/>
        <end position="199"/>
    </location>
</feature>
<reference evidence="3" key="1">
    <citation type="journal article" date="2017" name="bioRxiv">
        <title>Comparative analysis of the genomes of Stylophora pistillata and Acropora digitifera provides evidence for extensive differences between species of corals.</title>
        <authorList>
            <person name="Voolstra C.R."/>
            <person name="Li Y."/>
            <person name="Liew Y.J."/>
            <person name="Baumgarten S."/>
            <person name="Zoccola D."/>
            <person name="Flot J.-F."/>
            <person name="Tambutte S."/>
            <person name="Allemand D."/>
            <person name="Aranda M."/>
        </authorList>
    </citation>
    <scope>NUCLEOTIDE SEQUENCE [LARGE SCALE GENOMIC DNA]</scope>
</reference>
<protein>
    <submittedName>
        <fullName evidence="2">Uncharacterized protein</fullName>
    </submittedName>
</protein>
<organism evidence="2 3">
    <name type="scientific">Stylophora pistillata</name>
    <name type="common">Smooth cauliflower coral</name>
    <dbReference type="NCBI Taxonomy" id="50429"/>
    <lineage>
        <taxon>Eukaryota</taxon>
        <taxon>Metazoa</taxon>
        <taxon>Cnidaria</taxon>
        <taxon>Anthozoa</taxon>
        <taxon>Hexacorallia</taxon>
        <taxon>Scleractinia</taxon>
        <taxon>Astrocoeniina</taxon>
        <taxon>Pocilloporidae</taxon>
        <taxon>Stylophora</taxon>
    </lineage>
</organism>
<sequence length="437" mass="49500">MSPTFFGCANMTTMCEATVILVIYRLDRSPVTRQKRDVSEVDNHRQRAIVEKMKDAFRTISFRSEPTIGEEDLVTRRNSRTPISGRINSSITYALDAKKRDELVQSLVPECYEHLQNFHHYRNDMERLNSGCKVLYLSAKDGGKVGEEKELQRVYGQASVKTECWPRRRWNNAGSNARRSKMSRERASETVAMESKKDSAPSARLGVDVTKSTQSNLSTVLDFSDRKLKENDCKRGSADCSKLTFINGVERVAPREYESVGGSGEVPSVKLEEDDSTVESPGVHLVCCSHSAVSDISPNPPMPTPELDSSRGSSVRTLVFESQEQLVKNSGNQSSLRRTVHKDLKPSPHLLSPFQSRFPHLKCSELASSHKRHDRNITAPIPPWQQYRILCDAFRPTQQKNTQSNRYKMPKFATSTELEYYIDIVSETNNNCGWYFS</sequence>
<dbReference type="Proteomes" id="UP000225706">
    <property type="component" value="Unassembled WGS sequence"/>
</dbReference>
<dbReference type="EMBL" id="LSMT01000272">
    <property type="protein sequence ID" value="PFX21569.1"/>
    <property type="molecule type" value="Genomic_DNA"/>
</dbReference>